<dbReference type="HOGENOM" id="CLU_1184402_0_0_6"/>
<keyword evidence="1" id="KW-0812">Transmembrane</keyword>
<reference evidence="2 3" key="1">
    <citation type="journal article" date="2008" name="PLoS ONE">
        <title>Environmental adaptation: genomic analysis of the piezotolerant and psychrotolerant deep-sea iron reducing bacterium Shewanella piezotolerans WP3.</title>
        <authorList>
            <person name="Wang F."/>
            <person name="Wang J."/>
            <person name="Jian H."/>
            <person name="Zhang B."/>
            <person name="Li S."/>
            <person name="Wang F."/>
            <person name="Zeng X."/>
            <person name="Gao L."/>
            <person name="Bartlett D.H."/>
            <person name="Yu J."/>
            <person name="Hu S."/>
            <person name="Xiao X."/>
        </authorList>
    </citation>
    <scope>NUCLEOTIDE SEQUENCE [LARGE SCALE GENOMIC DNA]</scope>
    <source>
        <strain evidence="3">WP3 / JCM 13877</strain>
    </source>
</reference>
<feature type="transmembrane region" description="Helical" evidence="1">
    <location>
        <begin position="67"/>
        <end position="88"/>
    </location>
</feature>
<dbReference type="EMBL" id="CP000472">
    <property type="protein sequence ID" value="ACJ28052.1"/>
    <property type="molecule type" value="Genomic_DNA"/>
</dbReference>
<keyword evidence="1" id="KW-0472">Membrane</keyword>
<accession>B8CKL3</accession>
<evidence type="ECO:0000256" key="1">
    <source>
        <dbReference type="SAM" id="Phobius"/>
    </source>
</evidence>
<gene>
    <name evidence="2" type="ordered locus">swp_1258</name>
</gene>
<evidence type="ECO:0000313" key="3">
    <source>
        <dbReference type="Proteomes" id="UP000000753"/>
    </source>
</evidence>
<feature type="transmembrane region" description="Helical" evidence="1">
    <location>
        <begin position="127"/>
        <end position="149"/>
    </location>
</feature>
<dbReference type="Pfam" id="PF06197">
    <property type="entry name" value="DUF998"/>
    <property type="match status" value="1"/>
</dbReference>
<dbReference type="Proteomes" id="UP000000753">
    <property type="component" value="Chromosome"/>
</dbReference>
<keyword evidence="3" id="KW-1185">Reference proteome</keyword>
<name>B8CKL3_SHEPW</name>
<dbReference type="AlphaFoldDB" id="B8CKL3"/>
<protein>
    <recommendedName>
        <fullName evidence="4">Integral membrane protein</fullName>
    </recommendedName>
</protein>
<feature type="transmembrane region" description="Helical" evidence="1">
    <location>
        <begin position="31"/>
        <end position="55"/>
    </location>
</feature>
<evidence type="ECO:0008006" key="4">
    <source>
        <dbReference type="Google" id="ProtNLM"/>
    </source>
</evidence>
<organism evidence="2 3">
    <name type="scientific">Shewanella piezotolerans (strain WP3 / JCM 13877)</name>
    <dbReference type="NCBI Taxonomy" id="225849"/>
    <lineage>
        <taxon>Bacteria</taxon>
        <taxon>Pseudomonadati</taxon>
        <taxon>Pseudomonadota</taxon>
        <taxon>Gammaproteobacteria</taxon>
        <taxon>Alteromonadales</taxon>
        <taxon>Shewanellaceae</taxon>
        <taxon>Shewanella</taxon>
    </lineage>
</organism>
<feature type="transmembrane region" description="Helical" evidence="1">
    <location>
        <begin position="94"/>
        <end position="115"/>
    </location>
</feature>
<evidence type="ECO:0000313" key="2">
    <source>
        <dbReference type="EMBL" id="ACJ28052.1"/>
    </source>
</evidence>
<proteinExistence type="predicted"/>
<dbReference type="eggNOG" id="ENOG5033GQ5">
    <property type="taxonomic scope" value="Bacteria"/>
</dbReference>
<sequence length="200" mass="22548">MSVLTFEQYDGEGFSFLNHTLSELGNYGHSYFAVIINGGLFFGSLSVVLFCLFSLQIADSPWSYPFFACLALTFFSLAAIGLFPINVYHLHTTAVQYFFIFGCVSSVLYGLYLLVGKGRLFSRTTSILASCSFFSMAAFLIVPLLGLELTEGDRAFYQEMLVEMHRPDIWWPAVFEWVGISCFVAWTTNVMLNLRPTFKS</sequence>
<dbReference type="KEGG" id="swp:swp_1258"/>
<keyword evidence="1" id="KW-1133">Transmembrane helix</keyword>
<feature type="transmembrane region" description="Helical" evidence="1">
    <location>
        <begin position="169"/>
        <end position="192"/>
    </location>
</feature>
<dbReference type="InterPro" id="IPR009339">
    <property type="entry name" value="DUF998"/>
</dbReference>